<dbReference type="Proteomes" id="UP001597297">
    <property type="component" value="Unassembled WGS sequence"/>
</dbReference>
<reference evidence="10" key="1">
    <citation type="journal article" date="2019" name="Int. J. Syst. Evol. Microbiol.">
        <title>The Global Catalogue of Microorganisms (GCM) 10K type strain sequencing project: providing services to taxonomists for standard genome sequencing and annotation.</title>
        <authorList>
            <consortium name="The Broad Institute Genomics Platform"/>
            <consortium name="The Broad Institute Genome Sequencing Center for Infectious Disease"/>
            <person name="Wu L."/>
            <person name="Ma J."/>
        </authorList>
    </citation>
    <scope>NUCLEOTIDE SEQUENCE [LARGE SCALE GENOMIC DNA]</scope>
    <source>
        <strain evidence="10">JCM 16545</strain>
    </source>
</reference>
<dbReference type="RefSeq" id="WP_377094356.1">
    <property type="nucleotide sequence ID" value="NZ_JBHSJM010000001.1"/>
</dbReference>
<dbReference type="SUPFAM" id="SSF50249">
    <property type="entry name" value="Nucleic acid-binding proteins"/>
    <property type="match status" value="1"/>
</dbReference>
<protein>
    <submittedName>
        <fullName evidence="9">DNA ligase</fullName>
        <ecNumber evidence="9">6.5.1.1</ecNumber>
    </submittedName>
</protein>
<feature type="chain" id="PRO_5045300720" evidence="7">
    <location>
        <begin position="20"/>
        <end position="281"/>
    </location>
</feature>
<name>A0ABW5E158_9BACT</name>
<keyword evidence="4" id="KW-0227">DNA damage</keyword>
<feature type="domain" description="ATP-dependent DNA ligase family profile" evidence="8">
    <location>
        <begin position="130"/>
        <end position="231"/>
    </location>
</feature>
<feature type="signal peptide" evidence="7">
    <location>
        <begin position="1"/>
        <end position="19"/>
    </location>
</feature>
<dbReference type="Gene3D" id="3.30.470.30">
    <property type="entry name" value="DNA ligase/mRNA capping enzyme"/>
    <property type="match status" value="1"/>
</dbReference>
<dbReference type="EC" id="6.5.1.1" evidence="9"/>
<dbReference type="InterPro" id="IPR050326">
    <property type="entry name" value="NAD_dep_DNA_ligaseB"/>
</dbReference>
<dbReference type="Pfam" id="PF01068">
    <property type="entry name" value="DNA_ligase_A_M"/>
    <property type="match status" value="1"/>
</dbReference>
<keyword evidence="2 9" id="KW-0436">Ligase</keyword>
<comment type="caution">
    <text evidence="9">The sequence shown here is derived from an EMBL/GenBank/DDBJ whole genome shotgun (WGS) entry which is preliminary data.</text>
</comment>
<dbReference type="NCBIfam" id="NF006592">
    <property type="entry name" value="PRK09125.1"/>
    <property type="match status" value="1"/>
</dbReference>
<dbReference type="PANTHER" id="PTHR47810:SF1">
    <property type="entry name" value="DNA LIGASE B"/>
    <property type="match status" value="1"/>
</dbReference>
<evidence type="ECO:0000256" key="7">
    <source>
        <dbReference type="SAM" id="SignalP"/>
    </source>
</evidence>
<keyword evidence="3" id="KW-0235">DNA replication</keyword>
<comment type="catalytic activity">
    <reaction evidence="6">
        <text>ATP + (deoxyribonucleotide)n-3'-hydroxyl + 5'-phospho-(deoxyribonucleotide)m = (deoxyribonucleotide)n+m + AMP + diphosphate.</text>
        <dbReference type="EC" id="6.5.1.1"/>
    </reaction>
</comment>
<proteinExistence type="predicted"/>
<dbReference type="PANTHER" id="PTHR47810">
    <property type="entry name" value="DNA LIGASE"/>
    <property type="match status" value="1"/>
</dbReference>
<evidence type="ECO:0000256" key="4">
    <source>
        <dbReference type="ARBA" id="ARBA00022763"/>
    </source>
</evidence>
<evidence type="ECO:0000256" key="2">
    <source>
        <dbReference type="ARBA" id="ARBA00022598"/>
    </source>
</evidence>
<comment type="cofactor">
    <cofactor evidence="1">
        <name>a divalent metal cation</name>
        <dbReference type="ChEBI" id="CHEBI:60240"/>
    </cofactor>
</comment>
<sequence length="281" mass="31538">MRLVLAISFFFSLVPFSGAQSLAPSLQRAQSYDDSQTIDIADYWISEKLDGVRGYWDGKQLLTRSGRNIPAPAWFTAAFPKDTVLDGELWIARESFDQVSGIIRTQQANDDDWKKVQYHIFDLPKHGGNLDQRVLAIRKLVAKNSCPWLKAVKQFKVQSETELHQYLQQLVNDGGEGLMLHKGSATYQTQRTNDLLKLKPHQDAEAVVIGHAPGKGKYTGMLGALIVQLPDGRQLKLGSGFSDAQRKYPPTLGSTVTYQYTGLTATGLPRFPRFLRIREEQ</sequence>
<dbReference type="Gene3D" id="3.30.1490.70">
    <property type="match status" value="1"/>
</dbReference>
<dbReference type="InterPro" id="IPR012310">
    <property type="entry name" value="DNA_ligase_ATP-dep_cent"/>
</dbReference>
<dbReference type="PROSITE" id="PS50160">
    <property type="entry name" value="DNA_LIGASE_A3"/>
    <property type="match status" value="1"/>
</dbReference>
<evidence type="ECO:0000313" key="10">
    <source>
        <dbReference type="Proteomes" id="UP001597297"/>
    </source>
</evidence>
<evidence type="ECO:0000256" key="3">
    <source>
        <dbReference type="ARBA" id="ARBA00022705"/>
    </source>
</evidence>
<gene>
    <name evidence="9" type="ORF">ACFSQZ_07465</name>
</gene>
<dbReference type="CDD" id="cd08041">
    <property type="entry name" value="OBF_kDNA_ligase_like"/>
    <property type="match status" value="1"/>
</dbReference>
<keyword evidence="7" id="KW-0732">Signal</keyword>
<dbReference type="SUPFAM" id="SSF56091">
    <property type="entry name" value="DNA ligase/mRNA capping enzyme, catalytic domain"/>
    <property type="match status" value="1"/>
</dbReference>
<keyword evidence="10" id="KW-1185">Reference proteome</keyword>
<evidence type="ECO:0000256" key="5">
    <source>
        <dbReference type="ARBA" id="ARBA00023204"/>
    </source>
</evidence>
<dbReference type="Gene3D" id="2.40.50.140">
    <property type="entry name" value="Nucleic acid-binding proteins"/>
    <property type="match status" value="1"/>
</dbReference>
<evidence type="ECO:0000313" key="9">
    <source>
        <dbReference type="EMBL" id="MFD2276302.1"/>
    </source>
</evidence>
<accession>A0ABW5E158</accession>
<evidence type="ECO:0000256" key="1">
    <source>
        <dbReference type="ARBA" id="ARBA00001968"/>
    </source>
</evidence>
<organism evidence="9 10">
    <name type="scientific">Rubritalea spongiae</name>
    <dbReference type="NCBI Taxonomy" id="430797"/>
    <lineage>
        <taxon>Bacteria</taxon>
        <taxon>Pseudomonadati</taxon>
        <taxon>Verrucomicrobiota</taxon>
        <taxon>Verrucomicrobiia</taxon>
        <taxon>Verrucomicrobiales</taxon>
        <taxon>Rubritaleaceae</taxon>
        <taxon>Rubritalea</taxon>
    </lineage>
</organism>
<evidence type="ECO:0000259" key="8">
    <source>
        <dbReference type="PROSITE" id="PS50160"/>
    </source>
</evidence>
<dbReference type="GO" id="GO:0003910">
    <property type="term" value="F:DNA ligase (ATP) activity"/>
    <property type="evidence" value="ECO:0007669"/>
    <property type="project" value="UniProtKB-EC"/>
</dbReference>
<keyword evidence="5" id="KW-0234">DNA repair</keyword>
<dbReference type="EMBL" id="JBHUJC010000020">
    <property type="protein sequence ID" value="MFD2276302.1"/>
    <property type="molecule type" value="Genomic_DNA"/>
</dbReference>
<dbReference type="InterPro" id="IPR012340">
    <property type="entry name" value="NA-bd_OB-fold"/>
</dbReference>
<dbReference type="Pfam" id="PF14743">
    <property type="entry name" value="DNA_ligase_OB_2"/>
    <property type="match status" value="1"/>
</dbReference>
<evidence type="ECO:0000256" key="6">
    <source>
        <dbReference type="ARBA" id="ARBA00034003"/>
    </source>
</evidence>
<dbReference type="InterPro" id="IPR029319">
    <property type="entry name" value="DNA_ligase_OB"/>
</dbReference>
<dbReference type="CDD" id="cd07896">
    <property type="entry name" value="Adenylation_kDNA_ligase_like"/>
    <property type="match status" value="1"/>
</dbReference>